<protein>
    <submittedName>
        <fullName evidence="1">Uncharacterized protein</fullName>
    </submittedName>
</protein>
<evidence type="ECO:0000313" key="2">
    <source>
        <dbReference type="Proteomes" id="UP001163321"/>
    </source>
</evidence>
<evidence type="ECO:0000313" key="1">
    <source>
        <dbReference type="EMBL" id="KAI9908911.1"/>
    </source>
</evidence>
<organism evidence="1 2">
    <name type="scientific">Peronosclerospora sorghi</name>
    <dbReference type="NCBI Taxonomy" id="230839"/>
    <lineage>
        <taxon>Eukaryota</taxon>
        <taxon>Sar</taxon>
        <taxon>Stramenopiles</taxon>
        <taxon>Oomycota</taxon>
        <taxon>Peronosporomycetes</taxon>
        <taxon>Peronosporales</taxon>
        <taxon>Peronosporaceae</taxon>
        <taxon>Peronosclerospora</taxon>
    </lineage>
</organism>
<gene>
    <name evidence="1" type="ORF">PsorP6_014531</name>
</gene>
<proteinExistence type="predicted"/>
<sequence length="103" mass="12213">MHLNKRKEVLRLYRAILDTSRMFPHSNDKGQPWATILQQNARIEIEQNRYETDSETIAKRILFGWKCLQEVREKVSKSSKQITTDGMMEKQQELSKEDNTKES</sequence>
<keyword evidence="2" id="KW-1185">Reference proteome</keyword>
<name>A0ACC0VT29_9STRA</name>
<comment type="caution">
    <text evidence="1">The sequence shown here is derived from an EMBL/GenBank/DDBJ whole genome shotgun (WGS) entry which is preliminary data.</text>
</comment>
<dbReference type="Proteomes" id="UP001163321">
    <property type="component" value="Chromosome 7"/>
</dbReference>
<reference evidence="1 2" key="1">
    <citation type="journal article" date="2022" name="bioRxiv">
        <title>The genome of the oomycete Peronosclerospora sorghi, a cosmopolitan pathogen of maize and sorghum, is inflated with dispersed pseudogenes.</title>
        <authorList>
            <person name="Fletcher K."/>
            <person name="Martin F."/>
            <person name="Isakeit T."/>
            <person name="Cavanaugh K."/>
            <person name="Magill C."/>
            <person name="Michelmore R."/>
        </authorList>
    </citation>
    <scope>NUCLEOTIDE SEQUENCE [LARGE SCALE GENOMIC DNA]</scope>
    <source>
        <strain evidence="1">P6</strain>
    </source>
</reference>
<dbReference type="EMBL" id="CM047586">
    <property type="protein sequence ID" value="KAI9908911.1"/>
    <property type="molecule type" value="Genomic_DNA"/>
</dbReference>
<accession>A0ACC0VT29</accession>